<sequence>MPFTSTYLLLFLFTFLSFTYSSPLSTFEIHGWRWHNLSLKSSMSRLSLMCSSYPEYAVSDIIKSGKYCCGFNHDTLYLTETGIFKPWLIHKMRESREEIKETIEEVWRRKGIIKERNEICKTLIEELNEEGDVEKVLGELKINAEIISGLIEDNMKEQDSIIIPEINLQSSSRDQKKLNNKILKSLGITNARTHLNSMWDVVQHYPEEVKIWKVKIPKVARVVVGGRGWEERIGRMREIKPF</sequence>
<feature type="signal peptide" evidence="1">
    <location>
        <begin position="1"/>
        <end position="21"/>
    </location>
</feature>
<proteinExistence type="predicted"/>
<organism evidence="2 3">
    <name type="scientific">Triparma laevis f. inornata</name>
    <dbReference type="NCBI Taxonomy" id="1714386"/>
    <lineage>
        <taxon>Eukaryota</taxon>
        <taxon>Sar</taxon>
        <taxon>Stramenopiles</taxon>
        <taxon>Ochrophyta</taxon>
        <taxon>Bolidophyceae</taxon>
        <taxon>Parmales</taxon>
        <taxon>Triparmaceae</taxon>
        <taxon>Triparma</taxon>
    </lineage>
</organism>
<protein>
    <submittedName>
        <fullName evidence="2">Uncharacterized protein</fullName>
    </submittedName>
</protein>
<comment type="caution">
    <text evidence="2">The sequence shown here is derived from an EMBL/GenBank/DDBJ whole genome shotgun (WGS) entry which is preliminary data.</text>
</comment>
<keyword evidence="1" id="KW-0732">Signal</keyword>
<name>A0A9W6ZU16_9STRA</name>
<dbReference type="AlphaFoldDB" id="A0A9W6ZU16"/>
<gene>
    <name evidence="2" type="ORF">TL16_g02349</name>
</gene>
<dbReference type="Proteomes" id="UP001162640">
    <property type="component" value="Unassembled WGS sequence"/>
</dbReference>
<evidence type="ECO:0000313" key="3">
    <source>
        <dbReference type="Proteomes" id="UP001162640"/>
    </source>
</evidence>
<feature type="chain" id="PRO_5040803025" evidence="1">
    <location>
        <begin position="22"/>
        <end position="242"/>
    </location>
</feature>
<reference evidence="3" key="1">
    <citation type="journal article" date="2023" name="Commun. Biol.">
        <title>Genome analysis of Parmales, the sister group of diatoms, reveals the evolutionary specialization of diatoms from phago-mixotrophs to photoautotrophs.</title>
        <authorList>
            <person name="Ban H."/>
            <person name="Sato S."/>
            <person name="Yoshikawa S."/>
            <person name="Yamada K."/>
            <person name="Nakamura Y."/>
            <person name="Ichinomiya M."/>
            <person name="Sato N."/>
            <person name="Blanc-Mathieu R."/>
            <person name="Endo H."/>
            <person name="Kuwata A."/>
            <person name="Ogata H."/>
        </authorList>
    </citation>
    <scope>NUCLEOTIDE SEQUENCE [LARGE SCALE GENOMIC DNA]</scope>
</reference>
<evidence type="ECO:0000313" key="2">
    <source>
        <dbReference type="EMBL" id="GMH57337.1"/>
    </source>
</evidence>
<evidence type="ECO:0000256" key="1">
    <source>
        <dbReference type="SAM" id="SignalP"/>
    </source>
</evidence>
<accession>A0A9W6ZU16</accession>
<dbReference type="EMBL" id="BLQM01000057">
    <property type="protein sequence ID" value="GMH57337.1"/>
    <property type="molecule type" value="Genomic_DNA"/>
</dbReference>